<dbReference type="Proteomes" id="UP001608902">
    <property type="component" value="Unassembled WGS sequence"/>
</dbReference>
<proteinExistence type="predicted"/>
<evidence type="ECO:0000313" key="2">
    <source>
        <dbReference type="Proteomes" id="UP001608902"/>
    </source>
</evidence>
<keyword evidence="2" id="KW-1185">Reference proteome</keyword>
<organism evidence="1 2">
    <name type="scientific">Gnathostoma spinigerum</name>
    <dbReference type="NCBI Taxonomy" id="75299"/>
    <lineage>
        <taxon>Eukaryota</taxon>
        <taxon>Metazoa</taxon>
        <taxon>Ecdysozoa</taxon>
        <taxon>Nematoda</taxon>
        <taxon>Chromadorea</taxon>
        <taxon>Rhabditida</taxon>
        <taxon>Spirurina</taxon>
        <taxon>Gnathostomatomorpha</taxon>
        <taxon>Gnathostomatoidea</taxon>
        <taxon>Gnathostomatidae</taxon>
        <taxon>Gnathostoma</taxon>
    </lineage>
</organism>
<sequence>MIYSTSLLLPSSYWIFWTTFNTPTIKKYQMMSTVQSCC</sequence>
<gene>
    <name evidence="1" type="ORF">AB6A40_002068</name>
</gene>
<evidence type="ECO:0000313" key="1">
    <source>
        <dbReference type="EMBL" id="MFH4975359.1"/>
    </source>
</evidence>
<protein>
    <submittedName>
        <fullName evidence="1">Uncharacterized protein</fullName>
    </submittedName>
</protein>
<dbReference type="AlphaFoldDB" id="A0ABD6E5P4"/>
<reference evidence="1 2" key="1">
    <citation type="submission" date="2024-08" db="EMBL/GenBank/DDBJ databases">
        <title>Gnathostoma spinigerum genome.</title>
        <authorList>
            <person name="Gonzalez-Bertolin B."/>
            <person name="Monzon S."/>
            <person name="Zaballos A."/>
            <person name="Jimenez P."/>
            <person name="Dekumyoy P."/>
            <person name="Varona S."/>
            <person name="Cuesta I."/>
            <person name="Sumanam S."/>
            <person name="Adisakwattana P."/>
            <person name="Gasser R.B."/>
            <person name="Hernandez-Gonzalez A."/>
            <person name="Young N.D."/>
            <person name="Perteguer M.J."/>
        </authorList>
    </citation>
    <scope>NUCLEOTIDE SEQUENCE [LARGE SCALE GENOMIC DNA]</scope>
    <source>
        <strain evidence="1">AL3</strain>
        <tissue evidence="1">Liver</tissue>
    </source>
</reference>
<comment type="caution">
    <text evidence="1">The sequence shown here is derived from an EMBL/GenBank/DDBJ whole genome shotgun (WGS) entry which is preliminary data.</text>
</comment>
<dbReference type="EMBL" id="JBGFUD010000865">
    <property type="protein sequence ID" value="MFH4975359.1"/>
    <property type="molecule type" value="Genomic_DNA"/>
</dbReference>
<name>A0ABD6E5P4_9BILA</name>
<accession>A0ABD6E5P4</accession>